<gene>
    <name evidence="1" type="ORF">CHRIB12_LOCUS4072</name>
</gene>
<comment type="caution">
    <text evidence="1">The sequence shown here is derived from an EMBL/GenBank/DDBJ whole genome shotgun (WGS) entry which is preliminary data.</text>
</comment>
<protein>
    <submittedName>
        <fullName evidence="1">Uncharacterized protein</fullName>
    </submittedName>
</protein>
<dbReference type="AlphaFoldDB" id="A0A915YUW9"/>
<dbReference type="OrthoDB" id="10329754at2759"/>
<name>A0A915YUW9_9GLOM</name>
<organism evidence="1 2">
    <name type="scientific">Rhizophagus irregularis</name>
    <dbReference type="NCBI Taxonomy" id="588596"/>
    <lineage>
        <taxon>Eukaryota</taxon>
        <taxon>Fungi</taxon>
        <taxon>Fungi incertae sedis</taxon>
        <taxon>Mucoromycota</taxon>
        <taxon>Glomeromycotina</taxon>
        <taxon>Glomeromycetes</taxon>
        <taxon>Glomerales</taxon>
        <taxon>Glomeraceae</taxon>
        <taxon>Rhizophagus</taxon>
    </lineage>
</organism>
<dbReference type="Proteomes" id="UP000684084">
    <property type="component" value="Unassembled WGS sequence"/>
</dbReference>
<dbReference type="VEuPathDB" id="FungiDB:RhiirFUN_021726"/>
<reference evidence="1" key="1">
    <citation type="submission" date="2020-05" db="EMBL/GenBank/DDBJ databases">
        <authorList>
            <person name="Rincon C."/>
            <person name="Sanders R I."/>
            <person name="Robbins C."/>
            <person name="Chaturvedi A."/>
        </authorList>
    </citation>
    <scope>NUCLEOTIDE SEQUENCE</scope>
    <source>
        <strain evidence="1">CHB12</strain>
    </source>
</reference>
<dbReference type="EMBL" id="CAGKOT010000006">
    <property type="protein sequence ID" value="CAB5345660.1"/>
    <property type="molecule type" value="Genomic_DNA"/>
</dbReference>
<sequence length="168" mass="18982">MQDNSFICSAWPQLHNRVFTRCMEEITFPCNKAGLTPVRPARENMSLQNITGIHSTVSVSLKPPVSFRNVLDFSASCNGAQVVQRLSGWLQLQGCLSFQMRKRTNFDVTGSKEVGTDFFGANSRRTLLTIFVSCFVGVSTAISSDSYRKRYWTATFVSKSFLSEIWLW</sequence>
<evidence type="ECO:0000313" key="1">
    <source>
        <dbReference type="EMBL" id="CAB5345660.1"/>
    </source>
</evidence>
<proteinExistence type="predicted"/>
<accession>A0A915YUW9</accession>
<evidence type="ECO:0000313" key="2">
    <source>
        <dbReference type="Proteomes" id="UP000684084"/>
    </source>
</evidence>